<feature type="compositionally biased region" description="Polar residues" evidence="2">
    <location>
        <begin position="273"/>
        <end position="290"/>
    </location>
</feature>
<dbReference type="InterPro" id="IPR000949">
    <property type="entry name" value="ELM2_dom"/>
</dbReference>
<keyword evidence="1" id="KW-0539">Nucleus</keyword>
<keyword evidence="5" id="KW-1185">Reference proteome</keyword>
<evidence type="ECO:0000259" key="3">
    <source>
        <dbReference type="PROSITE" id="PS51156"/>
    </source>
</evidence>
<dbReference type="EMBL" id="DS268739">
    <property type="protein sequence ID" value="EFP00814.1"/>
    <property type="molecule type" value="Genomic_DNA"/>
</dbReference>
<dbReference type="STRING" id="31234.E3NJF2"/>
<accession>E3NJF2</accession>
<feature type="compositionally biased region" description="Polar residues" evidence="2">
    <location>
        <begin position="367"/>
        <end position="376"/>
    </location>
</feature>
<dbReference type="InParanoid" id="E3NJF2"/>
<reference evidence="4" key="1">
    <citation type="submission" date="2007-07" db="EMBL/GenBank/DDBJ databases">
        <title>PCAP assembly of the Caenorhabditis remanei genome.</title>
        <authorList>
            <consortium name="The Caenorhabditis remanei Sequencing Consortium"/>
            <person name="Wilson R.K."/>
        </authorList>
    </citation>
    <scope>NUCLEOTIDE SEQUENCE [LARGE SCALE GENOMIC DNA]</scope>
    <source>
        <strain evidence="4">PB4641</strain>
    </source>
</reference>
<gene>
    <name evidence="4" type="ORF">CRE_05267</name>
</gene>
<feature type="region of interest" description="Disordered" evidence="2">
    <location>
        <begin position="137"/>
        <end position="376"/>
    </location>
</feature>
<feature type="compositionally biased region" description="Acidic residues" evidence="2">
    <location>
        <begin position="201"/>
        <end position="211"/>
    </location>
</feature>
<dbReference type="OrthoDB" id="5910027at2759"/>
<evidence type="ECO:0000256" key="1">
    <source>
        <dbReference type="ARBA" id="ARBA00023242"/>
    </source>
</evidence>
<protein>
    <recommendedName>
        <fullName evidence="3">ELM2 domain-containing protein</fullName>
    </recommendedName>
</protein>
<feature type="compositionally biased region" description="Acidic residues" evidence="2">
    <location>
        <begin position="250"/>
        <end position="262"/>
    </location>
</feature>
<sequence length="749" mass="84917">MQPMQPNRPPAMPHFRQGLRRAVPMNAPPRPGYDISILNAASARPNEKIFQRFLAPARPPGPPVCITLDSDGEEVEPVAKKARQSTDEVICLDSDTDSADSDSDDVIILDSDSDANLESDSDDVVHVQTITYSRVGDKSHEGLQVGVDAVKAEPKPEPAENPGTSHPTTPLGDESETAQSGLVQVAAVIEDERTDVLEGMPDSEPEPELMPEPELVEHSESSHEDTQDEAQAMPVQLAAENPSEMLEVVLEQEPETVEESESEDRPILPSPQTPETGAQQDKPTTLSTDGSKPADESQPGSGSCSEHGRQDDELATPTPDVSARTDDEPDRDVLVEIHQEILSPNASAISELGPAEQSESENKENQGADTSDTTPQRILRSQISKTSPSQPEVKESIYANKKIREGADYQTVMQPLLEDHEPPSVHYDKECEEKIWSPRIFDVRPPEMEDLFIEQTRVVYWKAIWRQFKGRILFEDALQHLMENDYDFAASLETIDRCLDKRPNLMKHPCMAQAARLVTHGLKETVSMRRLRKLALPNFQLPEVHHYSFKFLNLCLFSKFYESKCLCEEALCKPMDFEPRYGCSNCTKQPIEGNPLCLICQTYQQLTGEKRPARDVYFTDEEKELIEKWGQMEEQRLGRNLTREEFEKLLEKEKVKKWMKLEITEEEKLMLNFQHPKTAESYSRMSNKVKAKHFVKYLKPFVLPLFPACKCDQSKERQLMIEKEHLFVPEIPNEPEYIREEEFNPWVDG</sequence>
<organism evidence="5">
    <name type="scientific">Caenorhabditis remanei</name>
    <name type="common">Caenorhabditis vulgaris</name>
    <dbReference type="NCBI Taxonomy" id="31234"/>
    <lineage>
        <taxon>Eukaryota</taxon>
        <taxon>Metazoa</taxon>
        <taxon>Ecdysozoa</taxon>
        <taxon>Nematoda</taxon>
        <taxon>Chromadorea</taxon>
        <taxon>Rhabditida</taxon>
        <taxon>Rhabditina</taxon>
        <taxon>Rhabditomorpha</taxon>
        <taxon>Rhabditoidea</taxon>
        <taxon>Rhabditidae</taxon>
        <taxon>Peloderinae</taxon>
        <taxon>Caenorhabditis</taxon>
    </lineage>
</organism>
<feature type="domain" description="ELM2" evidence="3">
    <location>
        <begin position="401"/>
        <end position="499"/>
    </location>
</feature>
<evidence type="ECO:0000313" key="4">
    <source>
        <dbReference type="EMBL" id="EFP00814.1"/>
    </source>
</evidence>
<dbReference type="HOGENOM" id="CLU_373082_0_0_1"/>
<dbReference type="PROSITE" id="PS51156">
    <property type="entry name" value="ELM2"/>
    <property type="match status" value="1"/>
</dbReference>
<dbReference type="Proteomes" id="UP000008281">
    <property type="component" value="Unassembled WGS sequence"/>
</dbReference>
<feature type="compositionally biased region" description="Basic and acidic residues" evidence="2">
    <location>
        <begin position="323"/>
        <end position="339"/>
    </location>
</feature>
<proteinExistence type="predicted"/>
<evidence type="ECO:0000313" key="5">
    <source>
        <dbReference type="Proteomes" id="UP000008281"/>
    </source>
</evidence>
<dbReference type="AlphaFoldDB" id="E3NJF2"/>
<name>E3NJF2_CAERE</name>
<evidence type="ECO:0000256" key="2">
    <source>
        <dbReference type="SAM" id="MobiDB-lite"/>
    </source>
</evidence>
<feature type="compositionally biased region" description="Basic and acidic residues" evidence="2">
    <location>
        <begin position="215"/>
        <end position="225"/>
    </location>
</feature>